<gene>
    <name evidence="2" type="ORF">Vbra_11896</name>
</gene>
<dbReference type="GO" id="GO:0016192">
    <property type="term" value="P:vesicle-mediated transport"/>
    <property type="evidence" value="ECO:0007669"/>
    <property type="project" value="InterPro"/>
</dbReference>
<dbReference type="InParanoid" id="A0A0G4EG12"/>
<evidence type="ECO:0000313" key="3">
    <source>
        <dbReference type="Proteomes" id="UP000041254"/>
    </source>
</evidence>
<dbReference type="Pfam" id="PF00995">
    <property type="entry name" value="Sec1"/>
    <property type="match status" value="1"/>
</dbReference>
<dbReference type="VEuPathDB" id="CryptoDB:Vbra_11896"/>
<dbReference type="STRING" id="1169540.A0A0G4EG12"/>
<dbReference type="Proteomes" id="UP000041254">
    <property type="component" value="Unassembled WGS sequence"/>
</dbReference>
<dbReference type="Gene3D" id="3.40.50.2060">
    <property type="match status" value="1"/>
</dbReference>
<dbReference type="InterPro" id="IPR027482">
    <property type="entry name" value="Sec1-like_dom2"/>
</dbReference>
<dbReference type="PhylomeDB" id="A0A0G4EG12"/>
<dbReference type="PIRSF" id="PIRSF005715">
    <property type="entry name" value="VPS45_Sec1"/>
    <property type="match status" value="1"/>
</dbReference>
<dbReference type="InterPro" id="IPR036045">
    <property type="entry name" value="Sec1-like_sf"/>
</dbReference>
<dbReference type="Gene3D" id="3.90.830.10">
    <property type="entry name" value="Syntaxin Binding Protein 1, Chain A, domain 2"/>
    <property type="match status" value="1"/>
</dbReference>
<dbReference type="Gene3D" id="1.25.40.60">
    <property type="match status" value="1"/>
</dbReference>
<sequence>MALNVQECQKNAVTKMLLLQVAPSGGMEDPLRGGGGGMSGWGGPSTEGVTWKIVIYDRFCQDVLAPLMKVGGLRRHGVTLHLPLHSERSAVPEVPSVYFVEPTPQNIQRIIADCQRNLYERYHLNFSSSIPRPLLETLAQGVLQANSVHQITRVVDRFLSFVSLSPSQFSLNLTNAYRTLHDATIQDHEIEAFIDRVVEGLFSVLATLGVVPVIRCPPNDAAEMVARKLEARLREFLSQRGSSASSIFASSSASLQRPVLIILDRDIDLSVMIQHTWTYQALIHDVFEFKLNRVTVPVYEGGASEGDGPPKQKTYDLDSSDAFWSQYAGVAFPAVATAIHEALNEYNRRMQEIQSGQASSASSAMPNGNPELPMEEDLTAGLASAINALPEMTEKKRSVDMHTNLATALVNEIKARELDKYYEFEDEVPGGSLTSLVSQMEAFIKHSTRGTLVDKTRALLVLYLLRQNIPKQQLSALSDALTAAGASTAALDYLQNLASIKSMQMEVKTLPGQTAGTSLGGAAAKTAVSALGGLAAKVTDHGRGLLKGVKAFLPQKKDLPITRIVEAILEQKPSSPTDHYLYLDPKAMQVGGEAPRMRTPFKQALVFVVGGGNFVEAHALQELVLKSQKQVVYGCTDFVAPCQFVTELSDLGSGRQGASPPADLL</sequence>
<dbReference type="PANTHER" id="PTHR11679">
    <property type="entry name" value="VESICLE PROTEIN SORTING-ASSOCIATED"/>
    <property type="match status" value="1"/>
</dbReference>
<name>A0A0G4EG12_VITBC</name>
<organism evidence="2 3">
    <name type="scientific">Vitrella brassicaformis (strain CCMP3155)</name>
    <dbReference type="NCBI Taxonomy" id="1169540"/>
    <lineage>
        <taxon>Eukaryota</taxon>
        <taxon>Sar</taxon>
        <taxon>Alveolata</taxon>
        <taxon>Colpodellida</taxon>
        <taxon>Vitrellaceae</taxon>
        <taxon>Vitrella</taxon>
    </lineage>
</organism>
<dbReference type="SUPFAM" id="SSF56815">
    <property type="entry name" value="Sec1/munc18-like (SM) proteins"/>
    <property type="match status" value="1"/>
</dbReference>
<dbReference type="FunCoup" id="A0A0G4EG12">
    <property type="interactions" value="665"/>
</dbReference>
<accession>A0A0G4EG12</accession>
<dbReference type="InterPro" id="IPR001619">
    <property type="entry name" value="Sec1-like"/>
</dbReference>
<dbReference type="AlphaFoldDB" id="A0A0G4EG12"/>
<evidence type="ECO:0000313" key="2">
    <source>
        <dbReference type="EMBL" id="CEL95466.1"/>
    </source>
</evidence>
<evidence type="ECO:0008006" key="4">
    <source>
        <dbReference type="Google" id="ProtNLM"/>
    </source>
</evidence>
<dbReference type="EMBL" id="CDMY01000227">
    <property type="protein sequence ID" value="CEL95466.1"/>
    <property type="molecule type" value="Genomic_DNA"/>
</dbReference>
<protein>
    <recommendedName>
        <fullName evidence="4">Sec1 family domain-containing protein 1</fullName>
    </recommendedName>
</protein>
<keyword evidence="3" id="KW-1185">Reference proteome</keyword>
<comment type="similarity">
    <text evidence="1">Belongs to the STXBP/unc-18/SEC1 family.</text>
</comment>
<dbReference type="InterPro" id="IPR043154">
    <property type="entry name" value="Sec-1-like_dom1"/>
</dbReference>
<reference evidence="2 3" key="1">
    <citation type="submission" date="2014-11" db="EMBL/GenBank/DDBJ databases">
        <authorList>
            <person name="Zhu J."/>
            <person name="Qi W."/>
            <person name="Song R."/>
        </authorList>
    </citation>
    <scope>NUCLEOTIDE SEQUENCE [LARGE SCALE GENOMIC DNA]</scope>
</reference>
<dbReference type="Gene3D" id="3.40.50.1910">
    <property type="match status" value="1"/>
</dbReference>
<evidence type="ECO:0000256" key="1">
    <source>
        <dbReference type="ARBA" id="ARBA00009884"/>
    </source>
</evidence>
<dbReference type="OMA" id="VNDLRAW"/>
<dbReference type="OrthoDB" id="10251230at2759"/>
<dbReference type="InterPro" id="IPR043127">
    <property type="entry name" value="Sec-1-like_dom3a"/>
</dbReference>
<proteinExistence type="inferred from homology"/>